<feature type="compositionally biased region" description="Polar residues" evidence="1">
    <location>
        <begin position="248"/>
        <end position="261"/>
    </location>
</feature>
<feature type="region of interest" description="Disordered" evidence="1">
    <location>
        <begin position="379"/>
        <end position="425"/>
    </location>
</feature>
<accession>A0A2S5BIZ4</accession>
<keyword evidence="3" id="KW-1185">Reference proteome</keyword>
<feature type="region of interest" description="Disordered" evidence="1">
    <location>
        <begin position="111"/>
        <end position="140"/>
    </location>
</feature>
<evidence type="ECO:0000256" key="1">
    <source>
        <dbReference type="SAM" id="MobiDB-lite"/>
    </source>
</evidence>
<evidence type="ECO:0000313" key="2">
    <source>
        <dbReference type="EMBL" id="POY76734.1"/>
    </source>
</evidence>
<dbReference type="EMBL" id="PJQD01000002">
    <property type="protein sequence ID" value="POY76734.1"/>
    <property type="molecule type" value="Genomic_DNA"/>
</dbReference>
<dbReference type="Proteomes" id="UP000237144">
    <property type="component" value="Unassembled WGS sequence"/>
</dbReference>
<protein>
    <submittedName>
        <fullName evidence="2">Uncharacterized protein</fullName>
    </submittedName>
</protein>
<dbReference type="AlphaFoldDB" id="A0A2S5BIZ4"/>
<comment type="caution">
    <text evidence="2">The sequence shown here is derived from an EMBL/GenBank/DDBJ whole genome shotgun (WGS) entry which is preliminary data.</text>
</comment>
<feature type="region of interest" description="Disordered" evidence="1">
    <location>
        <begin position="1"/>
        <end position="23"/>
    </location>
</feature>
<feature type="region of interest" description="Disordered" evidence="1">
    <location>
        <begin position="246"/>
        <end position="272"/>
    </location>
</feature>
<gene>
    <name evidence="2" type="ORF">BMF94_0326</name>
</gene>
<feature type="compositionally biased region" description="Polar residues" evidence="1">
    <location>
        <begin position="387"/>
        <end position="397"/>
    </location>
</feature>
<evidence type="ECO:0000313" key="3">
    <source>
        <dbReference type="Proteomes" id="UP000237144"/>
    </source>
</evidence>
<name>A0A2S5BIZ4_9BASI</name>
<dbReference type="OrthoDB" id="2530368at2759"/>
<organism evidence="2 3">
    <name type="scientific">Rhodotorula taiwanensis</name>
    <dbReference type="NCBI Taxonomy" id="741276"/>
    <lineage>
        <taxon>Eukaryota</taxon>
        <taxon>Fungi</taxon>
        <taxon>Dikarya</taxon>
        <taxon>Basidiomycota</taxon>
        <taxon>Pucciniomycotina</taxon>
        <taxon>Microbotryomycetes</taxon>
        <taxon>Sporidiobolales</taxon>
        <taxon>Sporidiobolaceae</taxon>
        <taxon>Rhodotorula</taxon>
    </lineage>
</organism>
<proteinExistence type="predicted"/>
<reference evidence="2 3" key="1">
    <citation type="journal article" date="2018" name="Front. Microbiol.">
        <title>Prospects for Fungal Bioremediation of Acidic Radioactive Waste Sites: Characterization and Genome Sequence of Rhodotorula taiwanensis MD1149.</title>
        <authorList>
            <person name="Tkavc R."/>
            <person name="Matrosova V.Y."/>
            <person name="Grichenko O.E."/>
            <person name="Gostincar C."/>
            <person name="Volpe R.P."/>
            <person name="Klimenkova P."/>
            <person name="Gaidamakova E.K."/>
            <person name="Zhou C.E."/>
            <person name="Stewart B.J."/>
            <person name="Lyman M.G."/>
            <person name="Malfatti S.A."/>
            <person name="Rubinfeld B."/>
            <person name="Courtot M."/>
            <person name="Singh J."/>
            <person name="Dalgard C.L."/>
            <person name="Hamilton T."/>
            <person name="Frey K.G."/>
            <person name="Gunde-Cimerman N."/>
            <person name="Dugan L."/>
            <person name="Daly M.J."/>
        </authorList>
    </citation>
    <scope>NUCLEOTIDE SEQUENCE [LARGE SCALE GENOMIC DNA]</scope>
    <source>
        <strain evidence="2 3">MD1149</strain>
    </source>
</reference>
<sequence length="535" mass="57518">MATLPRVDQAASGVLTEGKAEEKQPPVYTSSSFFSWSEAFPTAHDFFRTAHQRLKTDCGYSARPSKQKPAKITARCEKQEAGCPFRLCAFLDSNGGKWRVSTRLCVWDHSHPPQDESAPRSAAPEISGRPASPSRPVSDPARTVVLFADGTRFPTPSGFFDKARTRALEEYGFAMHKNGESSSSLTTVCAASVMSKRCRYRVRARRDGATWVVDNANSNLVHNHARRSSAYDAMVTAPTALAKPIATQPESANASASTARSPSKPVKEVPNAPRFNHRFSNVDEAYVAFAVANLRYLGASVWRSGGQHLSVTLYCNRRADVACPFKAVLGPDETESYAVVLPESTLRHNHGPRSQLVDDPSWRPPIRCPLVLAALGGSAPSPVQPSMKRQLSPSHDSQPFKRSRVDAPPQPADKTHGPIASTARTPYPTPPLSVQTPSSIHIPLYGLTSDSAAGVPLEDRVSLVQAFLFGIEPAIAPLASCLVAAGIDSLEALVSLAALSPAIRKVLLEDVDREVAADGQNGLPSAICLVPSFPS</sequence>